<dbReference type="PANTHER" id="PTHR30204">
    <property type="entry name" value="REDOX-CYCLING DRUG-SENSING TRANSCRIPTIONAL ACTIVATOR SOXR"/>
    <property type="match status" value="1"/>
</dbReference>
<comment type="caution">
    <text evidence="7">The sequence shown here is derived from an EMBL/GenBank/DDBJ whole genome shotgun (WGS) entry which is preliminary data.</text>
</comment>
<dbReference type="SUPFAM" id="SSF46955">
    <property type="entry name" value="Putative DNA-binding domain"/>
    <property type="match status" value="1"/>
</dbReference>
<gene>
    <name evidence="7" type="ORF">GCM10011510_12250</name>
</gene>
<dbReference type="Gene3D" id="1.10.490.50">
    <property type="entry name" value="Antibiotic binding domain of TipA-like multidrug resistance regulators"/>
    <property type="match status" value="1"/>
</dbReference>
<name>A0A917EGE0_9STRE</name>
<dbReference type="OrthoDB" id="9814833at2"/>
<dbReference type="PANTHER" id="PTHR30204:SF90">
    <property type="entry name" value="HTH-TYPE TRANSCRIPTIONAL ACTIVATOR MTA"/>
    <property type="match status" value="1"/>
</dbReference>
<keyword evidence="1" id="KW-0805">Transcription regulation</keyword>
<dbReference type="Gene3D" id="1.10.1660.10">
    <property type="match status" value="1"/>
</dbReference>
<dbReference type="GO" id="GO:0003677">
    <property type="term" value="F:DNA binding"/>
    <property type="evidence" value="ECO:0007669"/>
    <property type="project" value="UniProtKB-KW"/>
</dbReference>
<evidence type="ECO:0000313" key="7">
    <source>
        <dbReference type="EMBL" id="GGE32490.1"/>
    </source>
</evidence>
<keyword evidence="2" id="KW-0238">DNA-binding</keyword>
<feature type="coiled-coil region" evidence="5">
    <location>
        <begin position="77"/>
        <end position="111"/>
    </location>
</feature>
<dbReference type="InterPro" id="IPR000551">
    <property type="entry name" value="MerR-type_HTH_dom"/>
</dbReference>
<keyword evidence="4" id="KW-0804">Transcription</keyword>
<evidence type="ECO:0000256" key="2">
    <source>
        <dbReference type="ARBA" id="ARBA00023125"/>
    </source>
</evidence>
<dbReference type="PRINTS" id="PR00040">
    <property type="entry name" value="HTHMERR"/>
</dbReference>
<dbReference type="AlphaFoldDB" id="A0A917EGE0"/>
<dbReference type="InterPro" id="IPR047057">
    <property type="entry name" value="MerR_fam"/>
</dbReference>
<dbReference type="InterPro" id="IPR012925">
    <property type="entry name" value="TipAS_dom"/>
</dbReference>
<dbReference type="SUPFAM" id="SSF89082">
    <property type="entry name" value="Antibiotic binding domain of TipA-like multidrug resistance regulators"/>
    <property type="match status" value="1"/>
</dbReference>
<dbReference type="GO" id="GO:0003700">
    <property type="term" value="F:DNA-binding transcription factor activity"/>
    <property type="evidence" value="ECO:0007669"/>
    <property type="project" value="InterPro"/>
</dbReference>
<dbReference type="PROSITE" id="PS50937">
    <property type="entry name" value="HTH_MERR_2"/>
    <property type="match status" value="1"/>
</dbReference>
<keyword evidence="3" id="KW-0010">Activator</keyword>
<dbReference type="Proteomes" id="UP000660801">
    <property type="component" value="Unassembled WGS sequence"/>
</dbReference>
<reference evidence="7" key="2">
    <citation type="submission" date="2020-09" db="EMBL/GenBank/DDBJ databases">
        <authorList>
            <person name="Sun Q."/>
            <person name="Zhou Y."/>
        </authorList>
    </citation>
    <scope>NUCLEOTIDE SEQUENCE</scope>
    <source>
        <strain evidence="7">CGMCC 1.15533</strain>
    </source>
</reference>
<evidence type="ECO:0000313" key="8">
    <source>
        <dbReference type="Proteomes" id="UP000660801"/>
    </source>
</evidence>
<feature type="domain" description="HTH merR-type" evidence="6">
    <location>
        <begin position="2"/>
        <end position="71"/>
    </location>
</feature>
<dbReference type="RefSeq" id="WP_068992151.1">
    <property type="nucleotide sequence ID" value="NZ_BMJN01000019.1"/>
</dbReference>
<evidence type="ECO:0000256" key="5">
    <source>
        <dbReference type="SAM" id="Coils"/>
    </source>
</evidence>
<organism evidence="7 8">
    <name type="scientific">Streptococcus himalayensis</name>
    <dbReference type="NCBI Taxonomy" id="1888195"/>
    <lineage>
        <taxon>Bacteria</taxon>
        <taxon>Bacillati</taxon>
        <taxon>Bacillota</taxon>
        <taxon>Bacilli</taxon>
        <taxon>Lactobacillales</taxon>
        <taxon>Streptococcaceae</taxon>
        <taxon>Streptococcus</taxon>
    </lineage>
</organism>
<dbReference type="SMART" id="SM00422">
    <property type="entry name" value="HTH_MERR"/>
    <property type="match status" value="1"/>
</dbReference>
<reference evidence="7" key="1">
    <citation type="journal article" date="2014" name="Int. J. Syst. Evol. Microbiol.">
        <title>Complete genome sequence of Corynebacterium casei LMG S-19264T (=DSM 44701T), isolated from a smear-ripened cheese.</title>
        <authorList>
            <consortium name="US DOE Joint Genome Institute (JGI-PGF)"/>
            <person name="Walter F."/>
            <person name="Albersmeier A."/>
            <person name="Kalinowski J."/>
            <person name="Ruckert C."/>
        </authorList>
    </citation>
    <scope>NUCLEOTIDE SEQUENCE</scope>
    <source>
        <strain evidence="7">CGMCC 1.15533</strain>
    </source>
</reference>
<dbReference type="Pfam" id="PF13411">
    <property type="entry name" value="MerR_1"/>
    <property type="match status" value="1"/>
</dbReference>
<proteinExistence type="predicted"/>
<dbReference type="InterPro" id="IPR036244">
    <property type="entry name" value="TipA-like_antibiotic-bd"/>
</dbReference>
<evidence type="ECO:0000256" key="3">
    <source>
        <dbReference type="ARBA" id="ARBA00023159"/>
    </source>
</evidence>
<dbReference type="InterPro" id="IPR009061">
    <property type="entry name" value="DNA-bd_dom_put_sf"/>
</dbReference>
<sequence>MTYSIRQLADLSGISTRTLRYYEEIGLLLPSRKMESGYRFYGEKEINTLQQILFFKERGFELKQIKNLLTSKNTDTLAHLEDHLADLKAKKKRIEAMIANLERTIQAEKGTRTMTTEEKFQAFKEQKIAENEAQYGAELRKNYGEETIEQANQRFANMNAETYKRWQELDQKIKALLLQAIEEGWTIDKKESKKIVQLHKEWLQIADKHYTPETHIGIAQLYITDDRFTAYYDKESKGCAAFLTASIDHWAGLID</sequence>
<protein>
    <submittedName>
        <fullName evidence="7">MerR family transcriptional regulator</fullName>
    </submittedName>
</protein>
<evidence type="ECO:0000256" key="4">
    <source>
        <dbReference type="ARBA" id="ARBA00023163"/>
    </source>
</evidence>
<keyword evidence="5" id="KW-0175">Coiled coil</keyword>
<keyword evidence="8" id="KW-1185">Reference proteome</keyword>
<dbReference type="Pfam" id="PF07739">
    <property type="entry name" value="TipAS"/>
    <property type="match status" value="1"/>
</dbReference>
<evidence type="ECO:0000256" key="1">
    <source>
        <dbReference type="ARBA" id="ARBA00023015"/>
    </source>
</evidence>
<dbReference type="CDD" id="cd01106">
    <property type="entry name" value="HTH_TipAL-Mta"/>
    <property type="match status" value="1"/>
</dbReference>
<dbReference type="EMBL" id="BMJN01000019">
    <property type="protein sequence ID" value="GGE32490.1"/>
    <property type="molecule type" value="Genomic_DNA"/>
</dbReference>
<evidence type="ECO:0000259" key="6">
    <source>
        <dbReference type="PROSITE" id="PS50937"/>
    </source>
</evidence>
<accession>A0A917EGE0</accession>